<comment type="caution">
    <text evidence="2">The sequence shown here is derived from an EMBL/GenBank/DDBJ whole genome shotgun (WGS) entry which is preliminary data.</text>
</comment>
<accession>A0ABR0A2G9</accession>
<dbReference type="EMBL" id="JAOYFB010000036">
    <property type="protein sequence ID" value="KAK4019154.1"/>
    <property type="molecule type" value="Genomic_DNA"/>
</dbReference>
<proteinExistence type="predicted"/>
<sequence length="83" mass="9606">MQQSEDGWLVHGIRVPCSFETDGIWTAANRRRLLHLMLPADRVRFGQAAKALRVQARRRSWQQQDLKSKKGNAHRNIPPHPVD</sequence>
<evidence type="ECO:0000313" key="3">
    <source>
        <dbReference type="Proteomes" id="UP001234178"/>
    </source>
</evidence>
<name>A0ABR0A2G9_9CRUS</name>
<evidence type="ECO:0000256" key="1">
    <source>
        <dbReference type="SAM" id="MobiDB-lite"/>
    </source>
</evidence>
<gene>
    <name evidence="2" type="ORF">OUZ56_001183</name>
</gene>
<reference evidence="2 3" key="1">
    <citation type="journal article" date="2023" name="Nucleic Acids Res.">
        <title>The hologenome of Daphnia magna reveals possible DNA methylation and microbiome-mediated evolution of the host genome.</title>
        <authorList>
            <person name="Chaturvedi A."/>
            <person name="Li X."/>
            <person name="Dhandapani V."/>
            <person name="Marshall H."/>
            <person name="Kissane S."/>
            <person name="Cuenca-Cambronero M."/>
            <person name="Asole G."/>
            <person name="Calvet F."/>
            <person name="Ruiz-Romero M."/>
            <person name="Marangio P."/>
            <person name="Guigo R."/>
            <person name="Rago D."/>
            <person name="Mirbahai L."/>
            <person name="Eastwood N."/>
            <person name="Colbourne J.K."/>
            <person name="Zhou J."/>
            <person name="Mallon E."/>
            <person name="Orsini L."/>
        </authorList>
    </citation>
    <scope>NUCLEOTIDE SEQUENCE [LARGE SCALE GENOMIC DNA]</scope>
    <source>
        <strain evidence="2">LRV0_1</strain>
    </source>
</reference>
<evidence type="ECO:0000313" key="2">
    <source>
        <dbReference type="EMBL" id="KAK4019154.1"/>
    </source>
</evidence>
<dbReference type="Proteomes" id="UP001234178">
    <property type="component" value="Unassembled WGS sequence"/>
</dbReference>
<protein>
    <submittedName>
        <fullName evidence="2">Uncharacterized protein</fullName>
    </submittedName>
</protein>
<feature type="region of interest" description="Disordered" evidence="1">
    <location>
        <begin position="56"/>
        <end position="83"/>
    </location>
</feature>
<organism evidence="2 3">
    <name type="scientific">Daphnia magna</name>
    <dbReference type="NCBI Taxonomy" id="35525"/>
    <lineage>
        <taxon>Eukaryota</taxon>
        <taxon>Metazoa</taxon>
        <taxon>Ecdysozoa</taxon>
        <taxon>Arthropoda</taxon>
        <taxon>Crustacea</taxon>
        <taxon>Branchiopoda</taxon>
        <taxon>Diplostraca</taxon>
        <taxon>Cladocera</taxon>
        <taxon>Anomopoda</taxon>
        <taxon>Daphniidae</taxon>
        <taxon>Daphnia</taxon>
    </lineage>
</organism>
<keyword evidence="3" id="KW-1185">Reference proteome</keyword>